<keyword evidence="4" id="KW-1185">Reference proteome</keyword>
<reference evidence="2" key="1">
    <citation type="submission" date="2010-05" db="EMBL/GenBank/DDBJ databases">
        <title>The Genome Sequence of Magnaporthe poae strain ATCC 64411.</title>
        <authorList>
            <consortium name="The Broad Institute Genome Sequencing Platform"/>
            <consortium name="Broad Institute Genome Sequencing Center for Infectious Disease"/>
            <person name="Ma L.-J."/>
            <person name="Dead R."/>
            <person name="Young S."/>
            <person name="Zeng Q."/>
            <person name="Koehrsen M."/>
            <person name="Alvarado L."/>
            <person name="Berlin A."/>
            <person name="Chapman S.B."/>
            <person name="Chen Z."/>
            <person name="Freedman E."/>
            <person name="Gellesch M."/>
            <person name="Goldberg J."/>
            <person name="Griggs A."/>
            <person name="Gujja S."/>
            <person name="Heilman E.R."/>
            <person name="Heiman D."/>
            <person name="Hepburn T."/>
            <person name="Howarth C."/>
            <person name="Jen D."/>
            <person name="Larson L."/>
            <person name="Mehta T."/>
            <person name="Neiman D."/>
            <person name="Pearson M."/>
            <person name="Roberts A."/>
            <person name="Saif S."/>
            <person name="Shea T."/>
            <person name="Shenoy N."/>
            <person name="Sisk P."/>
            <person name="Stolte C."/>
            <person name="Sykes S."/>
            <person name="Walk T."/>
            <person name="White J."/>
            <person name="Yandava C."/>
            <person name="Haas B."/>
            <person name="Nusbaum C."/>
            <person name="Birren B."/>
        </authorList>
    </citation>
    <scope>NUCLEOTIDE SEQUENCE</scope>
    <source>
        <strain evidence="2">ATCC 64411</strain>
    </source>
</reference>
<accession>A0A0C4E7N2</accession>
<reference evidence="3" key="5">
    <citation type="submission" date="2015-06" db="UniProtKB">
        <authorList>
            <consortium name="EnsemblFungi"/>
        </authorList>
    </citation>
    <scope>IDENTIFICATION</scope>
    <source>
        <strain evidence="3">ATCC 64411</strain>
    </source>
</reference>
<proteinExistence type="predicted"/>
<reference evidence="2" key="3">
    <citation type="submission" date="2011-03" db="EMBL/GenBank/DDBJ databases">
        <title>Annotation of Magnaporthe poae ATCC 64411.</title>
        <authorList>
            <person name="Ma L.-J."/>
            <person name="Dead R."/>
            <person name="Young S.K."/>
            <person name="Zeng Q."/>
            <person name="Gargeya S."/>
            <person name="Fitzgerald M."/>
            <person name="Haas B."/>
            <person name="Abouelleil A."/>
            <person name="Alvarado L."/>
            <person name="Arachchi H.M."/>
            <person name="Berlin A."/>
            <person name="Brown A."/>
            <person name="Chapman S.B."/>
            <person name="Chen Z."/>
            <person name="Dunbar C."/>
            <person name="Freedman E."/>
            <person name="Gearin G."/>
            <person name="Gellesch M."/>
            <person name="Goldberg J."/>
            <person name="Griggs A."/>
            <person name="Gujja S."/>
            <person name="Heiman D."/>
            <person name="Howarth C."/>
            <person name="Larson L."/>
            <person name="Lui A."/>
            <person name="MacDonald P.J.P."/>
            <person name="Mehta T."/>
            <person name="Montmayeur A."/>
            <person name="Murphy C."/>
            <person name="Neiman D."/>
            <person name="Pearson M."/>
            <person name="Priest M."/>
            <person name="Roberts A."/>
            <person name="Saif S."/>
            <person name="Shea T."/>
            <person name="Shenoy N."/>
            <person name="Sisk P."/>
            <person name="Stolte C."/>
            <person name="Sykes S."/>
            <person name="Yandava C."/>
            <person name="Wortman J."/>
            <person name="Nusbaum C."/>
            <person name="Birren B."/>
        </authorList>
    </citation>
    <scope>NUCLEOTIDE SEQUENCE</scope>
    <source>
        <strain evidence="2">ATCC 64411</strain>
    </source>
</reference>
<protein>
    <submittedName>
        <fullName evidence="2 3">Uncharacterized protein</fullName>
    </submittedName>
</protein>
<evidence type="ECO:0000313" key="4">
    <source>
        <dbReference type="Proteomes" id="UP000011715"/>
    </source>
</evidence>
<organism evidence="3 4">
    <name type="scientific">Magnaporthiopsis poae (strain ATCC 64411 / 73-15)</name>
    <name type="common">Kentucky bluegrass fungus</name>
    <name type="synonym">Magnaporthe poae</name>
    <dbReference type="NCBI Taxonomy" id="644358"/>
    <lineage>
        <taxon>Eukaryota</taxon>
        <taxon>Fungi</taxon>
        <taxon>Dikarya</taxon>
        <taxon>Ascomycota</taxon>
        <taxon>Pezizomycotina</taxon>
        <taxon>Sordariomycetes</taxon>
        <taxon>Sordariomycetidae</taxon>
        <taxon>Magnaporthales</taxon>
        <taxon>Magnaporthaceae</taxon>
        <taxon>Magnaporthiopsis</taxon>
    </lineage>
</organism>
<evidence type="ECO:0000256" key="1">
    <source>
        <dbReference type="SAM" id="MobiDB-lite"/>
    </source>
</evidence>
<evidence type="ECO:0000313" key="3">
    <source>
        <dbReference type="EnsemblFungi" id="MAPG_08548T0"/>
    </source>
</evidence>
<dbReference type="EMBL" id="GL876973">
    <property type="protein sequence ID" value="KLU89577.1"/>
    <property type="molecule type" value="Genomic_DNA"/>
</dbReference>
<dbReference type="Proteomes" id="UP000011715">
    <property type="component" value="Unassembled WGS sequence"/>
</dbReference>
<reference evidence="4" key="2">
    <citation type="submission" date="2010-05" db="EMBL/GenBank/DDBJ databases">
        <title>The genome sequence of Magnaporthe poae strain ATCC 64411.</title>
        <authorList>
            <person name="Ma L.-J."/>
            <person name="Dead R."/>
            <person name="Young S."/>
            <person name="Zeng Q."/>
            <person name="Koehrsen M."/>
            <person name="Alvarado L."/>
            <person name="Berlin A."/>
            <person name="Chapman S.B."/>
            <person name="Chen Z."/>
            <person name="Freedman E."/>
            <person name="Gellesch M."/>
            <person name="Goldberg J."/>
            <person name="Griggs A."/>
            <person name="Gujja S."/>
            <person name="Heilman E.R."/>
            <person name="Heiman D."/>
            <person name="Hepburn T."/>
            <person name="Howarth C."/>
            <person name="Jen D."/>
            <person name="Larson L."/>
            <person name="Mehta T."/>
            <person name="Neiman D."/>
            <person name="Pearson M."/>
            <person name="Roberts A."/>
            <person name="Saif S."/>
            <person name="Shea T."/>
            <person name="Shenoy N."/>
            <person name="Sisk P."/>
            <person name="Stolte C."/>
            <person name="Sykes S."/>
            <person name="Walk T."/>
            <person name="White J."/>
            <person name="Yandava C."/>
            <person name="Haas B."/>
            <person name="Nusbaum C."/>
            <person name="Birren B."/>
        </authorList>
    </citation>
    <scope>NUCLEOTIDE SEQUENCE [LARGE SCALE GENOMIC DNA]</scope>
    <source>
        <strain evidence="4">ATCC 64411 / 73-15</strain>
    </source>
</reference>
<gene>
    <name evidence="2" type="ORF">MAPG_08548</name>
</gene>
<reference evidence="3" key="4">
    <citation type="journal article" date="2015" name="G3 (Bethesda)">
        <title>Genome sequences of three phytopathogenic species of the Magnaporthaceae family of fungi.</title>
        <authorList>
            <person name="Okagaki L.H."/>
            <person name="Nunes C.C."/>
            <person name="Sailsbery J."/>
            <person name="Clay B."/>
            <person name="Brown D."/>
            <person name="John T."/>
            <person name="Oh Y."/>
            <person name="Young N."/>
            <person name="Fitzgerald M."/>
            <person name="Haas B.J."/>
            <person name="Zeng Q."/>
            <person name="Young S."/>
            <person name="Adiconis X."/>
            <person name="Fan L."/>
            <person name="Levin J.Z."/>
            <person name="Mitchell T.K."/>
            <person name="Okubara P.A."/>
            <person name="Farman M.L."/>
            <person name="Kohn L.M."/>
            <person name="Birren B."/>
            <person name="Ma L.-J."/>
            <person name="Dean R.A."/>
        </authorList>
    </citation>
    <scope>NUCLEOTIDE SEQUENCE</scope>
    <source>
        <strain evidence="3">ATCC 64411 / 73-15</strain>
    </source>
</reference>
<sequence>MTIAAAALARARMVNTFMFCNHVYFWGAVVNRWLGVKKTSDVRICFWVTDSELGKNRVFVPVQLLPAAATPLYMLSPRSVRRGSSRGKVSPVGNTRSSISGPHNQPHLPPCLYPLSGRCKCLPRAGIPRTEPAEFVILRATGPIPATALDMMELQRRGSERWPARTTNRQSFSCRGKARWPIWSSTKKYSSTTFHKLSPCKARPTQEREAKEELWYSYVSSI</sequence>
<dbReference type="EnsemblFungi" id="MAPG_08548T0">
    <property type="protein sequence ID" value="MAPG_08548T0"/>
    <property type="gene ID" value="MAPG_08548"/>
</dbReference>
<feature type="compositionally biased region" description="Polar residues" evidence="1">
    <location>
        <begin position="94"/>
        <end position="103"/>
    </location>
</feature>
<feature type="region of interest" description="Disordered" evidence="1">
    <location>
        <begin position="79"/>
        <end position="103"/>
    </location>
</feature>
<dbReference type="EMBL" id="ADBL01002065">
    <property type="status" value="NOT_ANNOTATED_CDS"/>
    <property type="molecule type" value="Genomic_DNA"/>
</dbReference>
<name>A0A0C4E7N2_MAGP6</name>
<evidence type="ECO:0000313" key="2">
    <source>
        <dbReference type="EMBL" id="KLU89577.1"/>
    </source>
</evidence>
<dbReference type="AlphaFoldDB" id="A0A0C4E7N2"/>
<dbReference type="VEuPathDB" id="FungiDB:MAPG_08548"/>